<name>A0A914QKS5_9BILA</name>
<accession>A0A914QKS5</accession>
<evidence type="ECO:0000313" key="2">
    <source>
        <dbReference type="Proteomes" id="UP000887578"/>
    </source>
</evidence>
<dbReference type="WBParaSite" id="PDA_v2.g3805.t1">
    <property type="protein sequence ID" value="PDA_v2.g3805.t1"/>
    <property type="gene ID" value="PDA_v2.g3805"/>
</dbReference>
<dbReference type="AlphaFoldDB" id="A0A914QKS5"/>
<feature type="region of interest" description="Disordered" evidence="1">
    <location>
        <begin position="120"/>
        <end position="177"/>
    </location>
</feature>
<organism evidence="2 3">
    <name type="scientific">Panagrolaimus davidi</name>
    <dbReference type="NCBI Taxonomy" id="227884"/>
    <lineage>
        <taxon>Eukaryota</taxon>
        <taxon>Metazoa</taxon>
        <taxon>Ecdysozoa</taxon>
        <taxon>Nematoda</taxon>
        <taxon>Chromadorea</taxon>
        <taxon>Rhabditida</taxon>
        <taxon>Tylenchina</taxon>
        <taxon>Panagrolaimomorpha</taxon>
        <taxon>Panagrolaimoidea</taxon>
        <taxon>Panagrolaimidae</taxon>
        <taxon>Panagrolaimus</taxon>
    </lineage>
</organism>
<protein>
    <submittedName>
        <fullName evidence="3">Uncharacterized protein</fullName>
    </submittedName>
</protein>
<reference evidence="3" key="1">
    <citation type="submission" date="2022-11" db="UniProtKB">
        <authorList>
            <consortium name="WormBaseParasite"/>
        </authorList>
    </citation>
    <scope>IDENTIFICATION</scope>
</reference>
<dbReference type="Proteomes" id="UP000887578">
    <property type="component" value="Unplaced"/>
</dbReference>
<proteinExistence type="predicted"/>
<feature type="compositionally biased region" description="Low complexity" evidence="1">
    <location>
        <begin position="120"/>
        <end position="146"/>
    </location>
</feature>
<evidence type="ECO:0000313" key="3">
    <source>
        <dbReference type="WBParaSite" id="PDA_v2.g3805.t1"/>
    </source>
</evidence>
<evidence type="ECO:0000256" key="1">
    <source>
        <dbReference type="SAM" id="MobiDB-lite"/>
    </source>
</evidence>
<keyword evidence="2" id="KW-1185">Reference proteome</keyword>
<sequence length="233" mass="25144">MLRQAFASTNNKPINRVYGIKENKHFIPGFMADIEDLETSISGMKEFFFATHLMTQNYFDKIETLLEEIKEKTAANLQPISSATSMESLYTDTSEAVASDYHNYASSDNENGAIGIEVSRSSTNRSSSETSLASNFSSESSQASSNGRDTVESTQASSFDGYDTVEPTQASDASISSVVDSSIIEYESDKTQNSDTNVSTAISPRSSTLKTAMSLHDIISSSDSMGSSSTIAI</sequence>